<dbReference type="AlphaFoldDB" id="A0A7R8YX16"/>
<name>A0A7R8YX16_HERIL</name>
<dbReference type="PANTHER" id="PTHR45754">
    <property type="entry name" value="METHYLENETETRAHYDROFOLATE REDUCTASE"/>
    <property type="match status" value="1"/>
</dbReference>
<dbReference type="InterPro" id="IPR029041">
    <property type="entry name" value="FAD-linked_oxidoreductase-like"/>
</dbReference>
<evidence type="ECO:0000313" key="8">
    <source>
        <dbReference type="EMBL" id="CAD7087407.1"/>
    </source>
</evidence>
<dbReference type="GO" id="GO:0005829">
    <property type="term" value="C:cytosol"/>
    <property type="evidence" value="ECO:0007669"/>
    <property type="project" value="TreeGrafter"/>
</dbReference>
<reference evidence="8 9" key="1">
    <citation type="submission" date="2020-11" db="EMBL/GenBank/DDBJ databases">
        <authorList>
            <person name="Wallbank WR R."/>
            <person name="Pardo Diaz C."/>
            <person name="Kozak K."/>
            <person name="Martin S."/>
            <person name="Jiggins C."/>
            <person name="Moest M."/>
            <person name="Warren A I."/>
            <person name="Generalovic N T."/>
            <person name="Byers J.R.P. K."/>
            <person name="Montejo-Kovacevich G."/>
            <person name="Yen C E."/>
        </authorList>
    </citation>
    <scope>NUCLEOTIDE SEQUENCE [LARGE SCALE GENOMIC DNA]</scope>
</reference>
<dbReference type="OrthoDB" id="16284at2759"/>
<dbReference type="EMBL" id="LR899012">
    <property type="protein sequence ID" value="CAD7087407.1"/>
    <property type="molecule type" value="Genomic_DNA"/>
</dbReference>
<keyword evidence="5" id="KW-0274">FAD</keyword>
<dbReference type="GO" id="GO:0004489">
    <property type="term" value="F:methylenetetrahydrofolate reductase [NAD(P)H] activity"/>
    <property type="evidence" value="ECO:0007669"/>
    <property type="project" value="InterPro"/>
</dbReference>
<dbReference type="GO" id="GO:0009086">
    <property type="term" value="P:methionine biosynthetic process"/>
    <property type="evidence" value="ECO:0007669"/>
    <property type="project" value="TreeGrafter"/>
</dbReference>
<evidence type="ECO:0000256" key="5">
    <source>
        <dbReference type="ARBA" id="ARBA00022827"/>
    </source>
</evidence>
<keyword evidence="6" id="KW-0560">Oxidoreductase</keyword>
<dbReference type="UniPathway" id="UPA00193"/>
<dbReference type="SUPFAM" id="SSF51730">
    <property type="entry name" value="FAD-linked oxidoreductase"/>
    <property type="match status" value="1"/>
</dbReference>
<keyword evidence="9" id="KW-1185">Reference proteome</keyword>
<gene>
    <name evidence="8" type="ORF">HERILL_LOCUS10117</name>
</gene>
<dbReference type="Proteomes" id="UP000594454">
    <property type="component" value="Chromosome 4"/>
</dbReference>
<evidence type="ECO:0000256" key="3">
    <source>
        <dbReference type="ARBA" id="ARBA00006743"/>
    </source>
</evidence>
<evidence type="ECO:0000256" key="6">
    <source>
        <dbReference type="ARBA" id="ARBA00023002"/>
    </source>
</evidence>
<dbReference type="Gene3D" id="3.20.20.220">
    <property type="match status" value="1"/>
</dbReference>
<dbReference type="InterPro" id="IPR003171">
    <property type="entry name" value="Mehydrof_redctse-like"/>
</dbReference>
<comment type="similarity">
    <text evidence="3">Belongs to the methylenetetrahydrofolate reductase family.</text>
</comment>
<accession>A0A7R8YX16</accession>
<dbReference type="CDD" id="cd00537">
    <property type="entry name" value="MTHFR"/>
    <property type="match status" value="1"/>
</dbReference>
<protein>
    <recommendedName>
        <fullName evidence="10">Methylenetetrahydrofolate reductase (NAD(P)H)</fullName>
    </recommendedName>
</protein>
<dbReference type="PANTHER" id="PTHR45754:SF3">
    <property type="entry name" value="METHYLENETETRAHYDROFOLATE REDUCTASE (NADPH)"/>
    <property type="match status" value="1"/>
</dbReference>
<evidence type="ECO:0000313" key="9">
    <source>
        <dbReference type="Proteomes" id="UP000594454"/>
    </source>
</evidence>
<evidence type="ECO:0000256" key="1">
    <source>
        <dbReference type="ARBA" id="ARBA00001974"/>
    </source>
</evidence>
<evidence type="ECO:0000256" key="7">
    <source>
        <dbReference type="RuleBase" id="RU004254"/>
    </source>
</evidence>
<dbReference type="FunCoup" id="A0A7R8YX16">
    <property type="interactions" value="13"/>
</dbReference>
<sequence length="311" mass="35354">MHAPSVDFPSFPPDGNIVNLANLAVPSSYSQLKIVDLIQEKINAREYFYGIEISPGLQQVLNYNLLKVAPLFTSIVWLASHNWAMESLDEAPAVRLAKRVEPNGPVLAHISCYNLTYDKLRKFLKPSINNVMVVRGDDVDEGQQYRHAADLVREIRKIRKDDICISVGGYPEGHPESTSMEDDLKFLKSKVDAGADLIITQLTFNEEALIEFIKSCRKIGITIPIVPGIYVPKSWAGLKFVSEKTHVKPPEELYVQYESRKHNQTEFREFAVQQAVKMIHSLFESDLGIYGVQFFTLNYFKNVYNIVQQVM</sequence>
<comment type="cofactor">
    <cofactor evidence="1">
        <name>FAD</name>
        <dbReference type="ChEBI" id="CHEBI:57692"/>
    </cofactor>
</comment>
<evidence type="ECO:0000256" key="2">
    <source>
        <dbReference type="ARBA" id="ARBA00004777"/>
    </source>
</evidence>
<dbReference type="InParanoid" id="A0A7R8YX16"/>
<dbReference type="GO" id="GO:0035999">
    <property type="term" value="P:tetrahydrofolate interconversion"/>
    <property type="evidence" value="ECO:0007669"/>
    <property type="project" value="UniProtKB-UniPathway"/>
</dbReference>
<comment type="pathway">
    <text evidence="2 7">One-carbon metabolism; tetrahydrofolate interconversion.</text>
</comment>
<keyword evidence="4" id="KW-0285">Flavoprotein</keyword>
<dbReference type="Pfam" id="PF02219">
    <property type="entry name" value="MTHFR"/>
    <property type="match status" value="1"/>
</dbReference>
<proteinExistence type="inferred from homology"/>
<dbReference type="GO" id="GO:0071949">
    <property type="term" value="F:FAD binding"/>
    <property type="evidence" value="ECO:0007669"/>
    <property type="project" value="TreeGrafter"/>
</dbReference>
<organism evidence="8 9">
    <name type="scientific">Hermetia illucens</name>
    <name type="common">Black soldier fly</name>
    <dbReference type="NCBI Taxonomy" id="343691"/>
    <lineage>
        <taxon>Eukaryota</taxon>
        <taxon>Metazoa</taxon>
        <taxon>Ecdysozoa</taxon>
        <taxon>Arthropoda</taxon>
        <taxon>Hexapoda</taxon>
        <taxon>Insecta</taxon>
        <taxon>Pterygota</taxon>
        <taxon>Neoptera</taxon>
        <taxon>Endopterygota</taxon>
        <taxon>Diptera</taxon>
        <taxon>Brachycera</taxon>
        <taxon>Stratiomyomorpha</taxon>
        <taxon>Stratiomyidae</taxon>
        <taxon>Hermetiinae</taxon>
        <taxon>Hermetia</taxon>
    </lineage>
</organism>
<evidence type="ECO:0000256" key="4">
    <source>
        <dbReference type="ARBA" id="ARBA00022630"/>
    </source>
</evidence>
<evidence type="ECO:0008006" key="10">
    <source>
        <dbReference type="Google" id="ProtNLM"/>
    </source>
</evidence>
<dbReference type="OMA" id="WGFHFFT"/>